<dbReference type="PANTHER" id="PTHR42745:SF1">
    <property type="entry name" value="ARABINOSE 5-PHOSPHATE ISOMERASE KDSD"/>
    <property type="match status" value="1"/>
</dbReference>
<dbReference type="PROSITE" id="PS51371">
    <property type="entry name" value="CBS"/>
    <property type="match status" value="2"/>
</dbReference>
<protein>
    <submittedName>
        <fullName evidence="3">Arabinose-5-phosphate isomerase</fullName>
    </submittedName>
</protein>
<dbReference type="AlphaFoldDB" id="A0AAC9YT29"/>
<keyword evidence="1" id="KW-0129">CBS domain</keyword>
<evidence type="ECO:0000313" key="4">
    <source>
        <dbReference type="Proteomes" id="UP000217216"/>
    </source>
</evidence>
<dbReference type="InterPro" id="IPR046342">
    <property type="entry name" value="CBS_dom_sf"/>
</dbReference>
<dbReference type="Gene3D" id="3.10.580.10">
    <property type="entry name" value="CBS-domain"/>
    <property type="match status" value="1"/>
</dbReference>
<feature type="domain" description="CBS" evidence="2">
    <location>
        <begin position="11"/>
        <end position="72"/>
    </location>
</feature>
<evidence type="ECO:0000259" key="2">
    <source>
        <dbReference type="PROSITE" id="PS51371"/>
    </source>
</evidence>
<dbReference type="InterPro" id="IPR050986">
    <property type="entry name" value="GutQ/KpsF_isomerases"/>
</dbReference>
<gene>
    <name evidence="3" type="ORF">A1s21155_00260</name>
</gene>
<dbReference type="Pfam" id="PF00571">
    <property type="entry name" value="CBS"/>
    <property type="match status" value="2"/>
</dbReference>
<keyword evidence="4" id="KW-1185">Reference proteome</keyword>
<dbReference type="KEGG" id="plak:A1s21155_00260"/>
<evidence type="ECO:0000313" key="3">
    <source>
        <dbReference type="EMBL" id="ASY11457.1"/>
    </source>
</evidence>
<dbReference type="EMBL" id="CP016770">
    <property type="protein sequence ID" value="ASY11457.1"/>
    <property type="molecule type" value="Genomic_DNA"/>
</dbReference>
<dbReference type="InterPro" id="IPR000644">
    <property type="entry name" value="CBS_dom"/>
</dbReference>
<proteinExistence type="predicted"/>
<keyword evidence="3" id="KW-0413">Isomerase</keyword>
<dbReference type="Proteomes" id="UP000217216">
    <property type="component" value="Chromosome"/>
</dbReference>
<name>A0AAC9YT29_9ACTN</name>
<accession>A0AAC9YT29</accession>
<sequence>MSNNQTVESRALPLSNVPVIQLDASLKKALDKMTEHRLGIALIVGSDNKLVGVLTDGDLRRLLLGHQSPLPELLITPAINFGTRTPSVILASASVTEAATVMAQKEIWDLPVVDGSGKLIGLVHRHNLN</sequence>
<evidence type="ECO:0000256" key="1">
    <source>
        <dbReference type="PROSITE-ProRule" id="PRU00703"/>
    </source>
</evidence>
<dbReference type="GO" id="GO:0016853">
    <property type="term" value="F:isomerase activity"/>
    <property type="evidence" value="ECO:0007669"/>
    <property type="project" value="UniProtKB-KW"/>
</dbReference>
<reference evidence="3 4" key="1">
    <citation type="submission" date="2016-07" db="EMBL/GenBank/DDBJ databases">
        <title>High microdiversification within the ubiquitous acI lineage of Actinobacteria.</title>
        <authorList>
            <person name="Neuenschwander S.M."/>
            <person name="Salcher M."/>
            <person name="Ghai R."/>
            <person name="Pernthaler J."/>
        </authorList>
    </citation>
    <scope>NUCLEOTIDE SEQUENCE [LARGE SCALE GENOMIC DNA]</scope>
    <source>
        <strain evidence="3">MMS-21-155</strain>
    </source>
</reference>
<dbReference type="SMART" id="SM00116">
    <property type="entry name" value="CBS"/>
    <property type="match status" value="2"/>
</dbReference>
<dbReference type="SUPFAM" id="SSF54631">
    <property type="entry name" value="CBS-domain pair"/>
    <property type="match status" value="1"/>
</dbReference>
<dbReference type="PANTHER" id="PTHR42745">
    <property type="match status" value="1"/>
</dbReference>
<feature type="domain" description="CBS" evidence="2">
    <location>
        <begin position="82"/>
        <end position="129"/>
    </location>
</feature>
<organism evidence="3 4">
    <name type="scientific">Candidatus Planktophila dulcis</name>
    <dbReference type="NCBI Taxonomy" id="1884914"/>
    <lineage>
        <taxon>Bacteria</taxon>
        <taxon>Bacillati</taxon>
        <taxon>Actinomycetota</taxon>
        <taxon>Actinomycetes</taxon>
        <taxon>Candidatus Nanopelagicales</taxon>
        <taxon>Candidatus Nanopelagicaceae</taxon>
        <taxon>Candidatus Planktophila</taxon>
    </lineage>
</organism>